<evidence type="ECO:0000256" key="4">
    <source>
        <dbReference type="ARBA" id="ARBA00022989"/>
    </source>
</evidence>
<organism evidence="8 9">
    <name type="scientific">Fodinisporobacter ferrooxydans</name>
    <dbReference type="NCBI Taxonomy" id="2901836"/>
    <lineage>
        <taxon>Bacteria</taxon>
        <taxon>Bacillati</taxon>
        <taxon>Bacillota</taxon>
        <taxon>Bacilli</taxon>
        <taxon>Bacillales</taxon>
        <taxon>Alicyclobacillaceae</taxon>
        <taxon>Fodinisporobacter</taxon>
    </lineage>
</organism>
<dbReference type="InterPro" id="IPR037185">
    <property type="entry name" value="EmrE-like"/>
</dbReference>
<dbReference type="RefSeq" id="WP_347437244.1">
    <property type="nucleotide sequence ID" value="NZ_CP089291.1"/>
</dbReference>
<comment type="subcellular location">
    <subcellularLocation>
        <location evidence="1">Endomembrane system</location>
        <topology evidence="1">Multi-pass membrane protein</topology>
    </subcellularLocation>
</comment>
<proteinExistence type="inferred from homology"/>
<name>A0ABY4CMT7_9BACL</name>
<keyword evidence="3 6" id="KW-0812">Transmembrane</keyword>
<protein>
    <submittedName>
        <fullName evidence="8">DMT family transporter</fullName>
    </submittedName>
</protein>
<feature type="transmembrane region" description="Helical" evidence="6">
    <location>
        <begin position="238"/>
        <end position="255"/>
    </location>
</feature>
<evidence type="ECO:0000256" key="5">
    <source>
        <dbReference type="ARBA" id="ARBA00023136"/>
    </source>
</evidence>
<keyword evidence="9" id="KW-1185">Reference proteome</keyword>
<keyword evidence="4 6" id="KW-1133">Transmembrane helix</keyword>
<evidence type="ECO:0000256" key="3">
    <source>
        <dbReference type="ARBA" id="ARBA00022692"/>
    </source>
</evidence>
<dbReference type="PANTHER" id="PTHR32322:SF2">
    <property type="entry name" value="EAMA DOMAIN-CONTAINING PROTEIN"/>
    <property type="match status" value="1"/>
</dbReference>
<dbReference type="InterPro" id="IPR050638">
    <property type="entry name" value="AA-Vitamin_Transporters"/>
</dbReference>
<comment type="similarity">
    <text evidence="2">Belongs to the EamA transporter family.</text>
</comment>
<dbReference type="InterPro" id="IPR000620">
    <property type="entry name" value="EamA_dom"/>
</dbReference>
<evidence type="ECO:0000256" key="1">
    <source>
        <dbReference type="ARBA" id="ARBA00004127"/>
    </source>
</evidence>
<dbReference type="EMBL" id="CP089291">
    <property type="protein sequence ID" value="UOF90546.1"/>
    <property type="molecule type" value="Genomic_DNA"/>
</dbReference>
<keyword evidence="5 6" id="KW-0472">Membrane</keyword>
<evidence type="ECO:0000313" key="9">
    <source>
        <dbReference type="Proteomes" id="UP000830167"/>
    </source>
</evidence>
<feature type="transmembrane region" description="Helical" evidence="6">
    <location>
        <begin position="261"/>
        <end position="279"/>
    </location>
</feature>
<evidence type="ECO:0000313" key="8">
    <source>
        <dbReference type="EMBL" id="UOF90546.1"/>
    </source>
</evidence>
<dbReference type="SUPFAM" id="SSF103481">
    <property type="entry name" value="Multidrug resistance efflux transporter EmrE"/>
    <property type="match status" value="2"/>
</dbReference>
<feature type="transmembrane region" description="Helical" evidence="6">
    <location>
        <begin position="95"/>
        <end position="112"/>
    </location>
</feature>
<gene>
    <name evidence="8" type="ORF">LSG31_22260</name>
</gene>
<feature type="transmembrane region" description="Helical" evidence="6">
    <location>
        <begin position="170"/>
        <end position="194"/>
    </location>
</feature>
<feature type="domain" description="EamA" evidence="7">
    <location>
        <begin position="144"/>
        <end position="278"/>
    </location>
</feature>
<evidence type="ECO:0000256" key="6">
    <source>
        <dbReference type="SAM" id="Phobius"/>
    </source>
</evidence>
<evidence type="ECO:0000259" key="7">
    <source>
        <dbReference type="Pfam" id="PF00892"/>
    </source>
</evidence>
<dbReference type="PANTHER" id="PTHR32322">
    <property type="entry name" value="INNER MEMBRANE TRANSPORTER"/>
    <property type="match status" value="1"/>
</dbReference>
<reference evidence="8" key="1">
    <citation type="submission" date="2021-12" db="EMBL/GenBank/DDBJ databases">
        <title>Alicyclobacillaceae gen. nov., sp. nov., isolated from chalcocite enrichment system.</title>
        <authorList>
            <person name="Jiang Z."/>
        </authorList>
    </citation>
    <scope>NUCLEOTIDE SEQUENCE</scope>
    <source>
        <strain evidence="8">MYW30-H2</strain>
    </source>
</reference>
<feature type="transmembrane region" description="Helical" evidence="6">
    <location>
        <begin position="206"/>
        <end position="226"/>
    </location>
</feature>
<sequence length="291" mass="31643">MNRWLYSALVVTTTALMGSSFAVGKIGLAYVSPFLLVGIRFTLAGLIMAIAVRGKGRPSQLTDWFRIAVIGIFQTAGVMGCIFLSLRTIPAGESSILTFINPLLVVVLATIFRGARYRWVQWGGVILGFAGVFITLGFHIHMHIGTILGLTGALSWAIATLLIKKWSGTFNVWVLTAYQMLIGGVVLLIAGLAFETPKLILNGTSVSIIVWLAIMASIVQFAIWFYLLQHGDPGKTSAFLFLAPFFGVLSGWAILGEKLAWSVLFGGIFIFVGIFLVNWPEPQRRKTGQTG</sequence>
<accession>A0ABY4CMT7</accession>
<feature type="transmembrane region" description="Helical" evidence="6">
    <location>
        <begin position="34"/>
        <end position="52"/>
    </location>
</feature>
<feature type="transmembrane region" description="Helical" evidence="6">
    <location>
        <begin position="64"/>
        <end position="89"/>
    </location>
</feature>
<feature type="domain" description="EamA" evidence="7">
    <location>
        <begin position="8"/>
        <end position="136"/>
    </location>
</feature>
<evidence type="ECO:0000256" key="2">
    <source>
        <dbReference type="ARBA" id="ARBA00007362"/>
    </source>
</evidence>
<feature type="transmembrane region" description="Helical" evidence="6">
    <location>
        <begin position="144"/>
        <end position="163"/>
    </location>
</feature>
<dbReference type="Pfam" id="PF00892">
    <property type="entry name" value="EamA"/>
    <property type="match status" value="2"/>
</dbReference>
<feature type="transmembrane region" description="Helical" evidence="6">
    <location>
        <begin position="119"/>
        <end position="138"/>
    </location>
</feature>
<dbReference type="Proteomes" id="UP000830167">
    <property type="component" value="Chromosome"/>
</dbReference>